<proteinExistence type="predicted"/>
<name>A0A8S4QH60_9NEOP</name>
<reference evidence="1" key="1">
    <citation type="submission" date="2022-03" db="EMBL/GenBank/DDBJ databases">
        <authorList>
            <person name="Lindestad O."/>
        </authorList>
    </citation>
    <scope>NUCLEOTIDE SEQUENCE</scope>
</reference>
<dbReference type="AlphaFoldDB" id="A0A8S4QH60"/>
<sequence>LECPLMSTEVRKELKNPDFCNGPHEQPPVCLAVADMAASRMSKAFAILHMLSEDLQYKVSIADDAYNLYKNVKLGAQEELSASNVCHFPEVVPPPSHPLTMSSQINIPT</sequence>
<comment type="caution">
    <text evidence="1">The sequence shown here is derived from an EMBL/GenBank/DDBJ whole genome shotgun (WGS) entry which is preliminary data.</text>
</comment>
<evidence type="ECO:0000313" key="2">
    <source>
        <dbReference type="Proteomes" id="UP000838756"/>
    </source>
</evidence>
<organism evidence="1 2">
    <name type="scientific">Pararge aegeria aegeria</name>
    <dbReference type="NCBI Taxonomy" id="348720"/>
    <lineage>
        <taxon>Eukaryota</taxon>
        <taxon>Metazoa</taxon>
        <taxon>Ecdysozoa</taxon>
        <taxon>Arthropoda</taxon>
        <taxon>Hexapoda</taxon>
        <taxon>Insecta</taxon>
        <taxon>Pterygota</taxon>
        <taxon>Neoptera</taxon>
        <taxon>Endopterygota</taxon>
        <taxon>Lepidoptera</taxon>
        <taxon>Glossata</taxon>
        <taxon>Ditrysia</taxon>
        <taxon>Papilionoidea</taxon>
        <taxon>Nymphalidae</taxon>
        <taxon>Satyrinae</taxon>
        <taxon>Satyrini</taxon>
        <taxon>Parargina</taxon>
        <taxon>Pararge</taxon>
    </lineage>
</organism>
<evidence type="ECO:0000313" key="1">
    <source>
        <dbReference type="EMBL" id="CAH2209559.1"/>
    </source>
</evidence>
<dbReference type="EMBL" id="CAKXAJ010006271">
    <property type="protein sequence ID" value="CAH2209559.1"/>
    <property type="molecule type" value="Genomic_DNA"/>
</dbReference>
<feature type="non-terminal residue" evidence="1">
    <location>
        <position position="1"/>
    </location>
</feature>
<dbReference type="Proteomes" id="UP000838756">
    <property type="component" value="Unassembled WGS sequence"/>
</dbReference>
<accession>A0A8S4QH60</accession>
<protein>
    <submittedName>
        <fullName evidence="1">Jg10272 protein</fullName>
    </submittedName>
</protein>
<keyword evidence="2" id="KW-1185">Reference proteome</keyword>
<gene>
    <name evidence="1" type="primary">jg10272</name>
    <name evidence="1" type="ORF">PAEG_LOCUS1957</name>
</gene>
<dbReference type="OrthoDB" id="191673at2759"/>